<keyword evidence="3" id="KW-1185">Reference proteome</keyword>
<gene>
    <name evidence="2" type="ORF">O181_051523</name>
</gene>
<name>A0A9Q3HNG1_9BASI</name>
<organism evidence="2 3">
    <name type="scientific">Austropuccinia psidii MF-1</name>
    <dbReference type="NCBI Taxonomy" id="1389203"/>
    <lineage>
        <taxon>Eukaryota</taxon>
        <taxon>Fungi</taxon>
        <taxon>Dikarya</taxon>
        <taxon>Basidiomycota</taxon>
        <taxon>Pucciniomycotina</taxon>
        <taxon>Pucciniomycetes</taxon>
        <taxon>Pucciniales</taxon>
        <taxon>Sphaerophragmiaceae</taxon>
        <taxon>Austropuccinia</taxon>
    </lineage>
</organism>
<dbReference type="EMBL" id="AVOT02022389">
    <property type="protein sequence ID" value="MBW0511808.1"/>
    <property type="molecule type" value="Genomic_DNA"/>
</dbReference>
<feature type="compositionally biased region" description="Polar residues" evidence="1">
    <location>
        <begin position="38"/>
        <end position="47"/>
    </location>
</feature>
<proteinExistence type="predicted"/>
<dbReference type="Proteomes" id="UP000765509">
    <property type="component" value="Unassembled WGS sequence"/>
</dbReference>
<protein>
    <submittedName>
        <fullName evidence="2">Uncharacterized protein</fullName>
    </submittedName>
</protein>
<evidence type="ECO:0000313" key="2">
    <source>
        <dbReference type="EMBL" id="MBW0511808.1"/>
    </source>
</evidence>
<accession>A0A9Q3HNG1</accession>
<feature type="compositionally biased region" description="Polar residues" evidence="1">
    <location>
        <begin position="81"/>
        <end position="94"/>
    </location>
</feature>
<evidence type="ECO:0000256" key="1">
    <source>
        <dbReference type="SAM" id="MobiDB-lite"/>
    </source>
</evidence>
<evidence type="ECO:0000313" key="3">
    <source>
        <dbReference type="Proteomes" id="UP000765509"/>
    </source>
</evidence>
<comment type="caution">
    <text evidence="2">The sequence shown here is derived from an EMBL/GenBank/DDBJ whole genome shotgun (WGS) entry which is preliminary data.</text>
</comment>
<feature type="region of interest" description="Disordered" evidence="1">
    <location>
        <begin position="1"/>
        <end position="99"/>
    </location>
</feature>
<sequence>MPHKQALWQLTPGPSGTQWSEDLLCKPSQHDEPPIPGPSQSSKSQVPSHEDTLPCEPEPEVALTQSTEEPFSICPPATPEIPTTSSPLAPNSPHSHNEAWQEFTNLRPTLMLSQAIVQDSINQILLEHCQFLHMIPFVDATH</sequence>
<dbReference type="AlphaFoldDB" id="A0A9Q3HNG1"/>
<reference evidence="2" key="1">
    <citation type="submission" date="2021-03" db="EMBL/GenBank/DDBJ databases">
        <title>Draft genome sequence of rust myrtle Austropuccinia psidii MF-1, a brazilian biotype.</title>
        <authorList>
            <person name="Quecine M.C."/>
            <person name="Pachon D.M.R."/>
            <person name="Bonatelli M.L."/>
            <person name="Correr F.H."/>
            <person name="Franceschini L.M."/>
            <person name="Leite T.F."/>
            <person name="Margarido G.R.A."/>
            <person name="Almeida C.A."/>
            <person name="Ferrarezi J.A."/>
            <person name="Labate C.A."/>
        </authorList>
    </citation>
    <scope>NUCLEOTIDE SEQUENCE</scope>
    <source>
        <strain evidence="2">MF-1</strain>
    </source>
</reference>